<dbReference type="Proteomes" id="UP000070501">
    <property type="component" value="Unassembled WGS sequence"/>
</dbReference>
<protein>
    <submittedName>
        <fullName evidence="3">Uncharacterized protein</fullName>
    </submittedName>
</protein>
<dbReference type="OrthoDB" id="10325561at2759"/>
<accession>A0A136IYT7</accession>
<evidence type="ECO:0000256" key="2">
    <source>
        <dbReference type="SAM" id="SignalP"/>
    </source>
</evidence>
<proteinExistence type="predicted"/>
<name>A0A136IYT7_9PEZI</name>
<keyword evidence="2" id="KW-0732">Signal</keyword>
<feature type="chain" id="PRO_5007293279" evidence="2">
    <location>
        <begin position="32"/>
        <end position="344"/>
    </location>
</feature>
<dbReference type="EMBL" id="KQ964254">
    <property type="protein sequence ID" value="KXJ89926.1"/>
    <property type="molecule type" value="Genomic_DNA"/>
</dbReference>
<dbReference type="AlphaFoldDB" id="A0A136IYT7"/>
<feature type="region of interest" description="Disordered" evidence="1">
    <location>
        <begin position="301"/>
        <end position="322"/>
    </location>
</feature>
<sequence>MLFSMNKSSRSTLAAWIAALAVTISLPLSQARPDYANVNPDPDAWGVVPIPGFRLDRPYPGLSQNGSNSTQGTMAKWELDLRIKRNTPKTQQGNSPNSPAGANVTRVTVQLRPPAPGQPGGDLFDPETGDWAVNDTAVTGSWRVAMISFASGWLSQLHVVEGGNDDEKGACPTSVMSEQCAREMRAALASHPSVVAGSGSSFGFVPDSCPDYKSWGAQSVALNNRFNETTIYFDEVPEQELANAYDVWGSVTHSFVLVWGHSSSTAQGEKLSEDQVVIACVKIDSTASGVPMPNATIAQEYQEQNPTPTPPRPTGAGSTLAGSRPWWATGGVVAAALMAKEMVF</sequence>
<reference evidence="4" key="1">
    <citation type="submission" date="2016-02" db="EMBL/GenBank/DDBJ databases">
        <title>Draft genome sequence of Microdochium bolleyi, a fungal endophyte of beachgrass.</title>
        <authorList>
            <consortium name="DOE Joint Genome Institute"/>
            <person name="David A.S."/>
            <person name="May G."/>
            <person name="Haridas S."/>
            <person name="Lim J."/>
            <person name="Wang M."/>
            <person name="Labutti K."/>
            <person name="Lipzen A."/>
            <person name="Barry K."/>
            <person name="Grigoriev I.V."/>
        </authorList>
    </citation>
    <scope>NUCLEOTIDE SEQUENCE [LARGE SCALE GENOMIC DNA]</scope>
    <source>
        <strain evidence="4">J235TASD1</strain>
    </source>
</reference>
<organism evidence="3 4">
    <name type="scientific">Microdochium bolleyi</name>
    <dbReference type="NCBI Taxonomy" id="196109"/>
    <lineage>
        <taxon>Eukaryota</taxon>
        <taxon>Fungi</taxon>
        <taxon>Dikarya</taxon>
        <taxon>Ascomycota</taxon>
        <taxon>Pezizomycotina</taxon>
        <taxon>Sordariomycetes</taxon>
        <taxon>Xylariomycetidae</taxon>
        <taxon>Xylariales</taxon>
        <taxon>Microdochiaceae</taxon>
        <taxon>Microdochium</taxon>
    </lineage>
</organism>
<evidence type="ECO:0000313" key="4">
    <source>
        <dbReference type="Proteomes" id="UP000070501"/>
    </source>
</evidence>
<feature type="signal peptide" evidence="2">
    <location>
        <begin position="1"/>
        <end position="31"/>
    </location>
</feature>
<keyword evidence="4" id="KW-1185">Reference proteome</keyword>
<evidence type="ECO:0000313" key="3">
    <source>
        <dbReference type="EMBL" id="KXJ89926.1"/>
    </source>
</evidence>
<gene>
    <name evidence="3" type="ORF">Micbo1qcDRAFT_177107</name>
</gene>
<dbReference type="InParanoid" id="A0A136IYT7"/>
<evidence type="ECO:0000256" key="1">
    <source>
        <dbReference type="SAM" id="MobiDB-lite"/>
    </source>
</evidence>